<evidence type="ECO:0000259" key="8">
    <source>
        <dbReference type="SMART" id="SM01115"/>
    </source>
</evidence>
<dbReference type="OrthoDB" id="10267305at2759"/>
<feature type="compositionally biased region" description="Polar residues" evidence="7">
    <location>
        <begin position="39"/>
        <end position="49"/>
    </location>
</feature>
<protein>
    <recommendedName>
        <fullName evidence="8">CWF21 domain-containing protein</fullName>
    </recommendedName>
</protein>
<dbReference type="GeneID" id="30012914"/>
<feature type="compositionally biased region" description="Basic and acidic residues" evidence="7">
    <location>
        <begin position="155"/>
        <end position="167"/>
    </location>
</feature>
<reference evidence="9 10" key="1">
    <citation type="submission" date="2016-04" db="EMBL/GenBank/DDBJ databases">
        <title>Draft genome of Fonsecaea erecta CBS 125763.</title>
        <authorList>
            <person name="Weiss V.A."/>
            <person name="Vicente V.A."/>
            <person name="Raittz R.T."/>
            <person name="Moreno L.F."/>
            <person name="De Souza E.M."/>
            <person name="Pedrosa F.O."/>
            <person name="Steffens M.B."/>
            <person name="Faoro H."/>
            <person name="Tadra-Sfeir M.Z."/>
            <person name="Najafzadeh M.J."/>
            <person name="Felipe M.S."/>
            <person name="Teixeira M."/>
            <person name="Sun J."/>
            <person name="Xi L."/>
            <person name="Gomes R."/>
            <person name="De Azevedo C.M."/>
            <person name="Salgado C.G."/>
            <person name="Da Silva M.B."/>
            <person name="Nascimento M.F."/>
            <person name="Queiroz-Telles F."/>
            <person name="Attili D.S."/>
            <person name="Gorbushina A."/>
        </authorList>
    </citation>
    <scope>NUCLEOTIDE SEQUENCE [LARGE SCALE GENOMIC DNA]</scope>
    <source>
        <strain evidence="9 10">CBS 125763</strain>
    </source>
</reference>
<evidence type="ECO:0000313" key="10">
    <source>
        <dbReference type="Proteomes" id="UP000078343"/>
    </source>
</evidence>
<keyword evidence="6" id="KW-0539">Nucleus</keyword>
<dbReference type="GO" id="GO:0005681">
    <property type="term" value="C:spliceosomal complex"/>
    <property type="evidence" value="ECO:0007669"/>
    <property type="project" value="UniProtKB-KW"/>
</dbReference>
<comment type="caution">
    <text evidence="9">The sequence shown here is derived from an EMBL/GenBank/DDBJ whole genome shotgun (WGS) entry which is preliminary data.</text>
</comment>
<sequence length="185" mass="20911">MSSNVGLSTPRGSGTSGYVQRNLSLLKPRAVGVGAPYSLDSSARQQAPQTRKPDQEILDHDRLRAIEVKVLELREKLEDDDELDEEQIDEECDKLREQLTKEMEREKNRASGRSAGGARKADGRGLKSYQVHELAEAKEQESERLRRALGLKPAEIPRDDEHPMAKQEKRRREREGVPVKTESAE</sequence>
<evidence type="ECO:0000256" key="4">
    <source>
        <dbReference type="ARBA" id="ARBA00022728"/>
    </source>
</evidence>
<keyword evidence="3" id="KW-0507">mRNA processing</keyword>
<dbReference type="PANTHER" id="PTHR36562">
    <property type="entry name" value="SERINE/ARGININE REPETITIVE MATRIX 2"/>
    <property type="match status" value="1"/>
</dbReference>
<accession>A0A178ZA21</accession>
<dbReference type="SMART" id="SM01115">
    <property type="entry name" value="cwf21"/>
    <property type="match status" value="1"/>
</dbReference>
<dbReference type="Gene3D" id="6.10.140.420">
    <property type="match status" value="1"/>
</dbReference>
<evidence type="ECO:0000256" key="5">
    <source>
        <dbReference type="ARBA" id="ARBA00023187"/>
    </source>
</evidence>
<feature type="compositionally biased region" description="Basic and acidic residues" evidence="7">
    <location>
        <begin position="98"/>
        <end position="109"/>
    </location>
</feature>
<evidence type="ECO:0000256" key="6">
    <source>
        <dbReference type="ARBA" id="ARBA00023242"/>
    </source>
</evidence>
<keyword evidence="10" id="KW-1185">Reference proteome</keyword>
<evidence type="ECO:0000256" key="3">
    <source>
        <dbReference type="ARBA" id="ARBA00022664"/>
    </source>
</evidence>
<comment type="similarity">
    <text evidence="2">Belongs to the CWC21 family.</text>
</comment>
<evidence type="ECO:0000256" key="2">
    <source>
        <dbReference type="ARBA" id="ARBA00005954"/>
    </source>
</evidence>
<gene>
    <name evidence="9" type="ORF">AYL99_08746</name>
</gene>
<dbReference type="PANTHER" id="PTHR36562:SF5">
    <property type="entry name" value="SERINE_ARGININE REPETITIVE MATRIX 2"/>
    <property type="match status" value="1"/>
</dbReference>
<dbReference type="EMBL" id="LVYI01000008">
    <property type="protein sequence ID" value="OAP56634.1"/>
    <property type="molecule type" value="Genomic_DNA"/>
</dbReference>
<dbReference type="GO" id="GO:0006397">
    <property type="term" value="P:mRNA processing"/>
    <property type="evidence" value="ECO:0007669"/>
    <property type="project" value="UniProtKB-KW"/>
</dbReference>
<feature type="domain" description="CWF21" evidence="8">
    <location>
        <begin position="58"/>
        <end position="104"/>
    </location>
</feature>
<dbReference type="GO" id="GO:0008380">
    <property type="term" value="P:RNA splicing"/>
    <property type="evidence" value="ECO:0007669"/>
    <property type="project" value="UniProtKB-KW"/>
</dbReference>
<dbReference type="RefSeq" id="XP_018690001.1">
    <property type="nucleotide sequence ID" value="XM_018840254.1"/>
</dbReference>
<dbReference type="InterPro" id="IPR051372">
    <property type="entry name" value="CWC21"/>
</dbReference>
<evidence type="ECO:0000256" key="1">
    <source>
        <dbReference type="ARBA" id="ARBA00004123"/>
    </source>
</evidence>
<dbReference type="InterPro" id="IPR013170">
    <property type="entry name" value="mRNA_splic_Cwf21_dom"/>
</dbReference>
<dbReference type="Pfam" id="PF08312">
    <property type="entry name" value="cwf21"/>
    <property type="match status" value="1"/>
</dbReference>
<feature type="compositionally biased region" description="Basic and acidic residues" evidence="7">
    <location>
        <begin position="173"/>
        <end position="185"/>
    </location>
</feature>
<dbReference type="STRING" id="1367422.A0A178ZA21"/>
<name>A0A178ZA21_9EURO</name>
<evidence type="ECO:0000313" key="9">
    <source>
        <dbReference type="EMBL" id="OAP56634.1"/>
    </source>
</evidence>
<feature type="region of interest" description="Disordered" evidence="7">
    <location>
        <begin position="98"/>
        <end position="185"/>
    </location>
</feature>
<evidence type="ECO:0000256" key="7">
    <source>
        <dbReference type="SAM" id="MobiDB-lite"/>
    </source>
</evidence>
<proteinExistence type="inferred from homology"/>
<comment type="subcellular location">
    <subcellularLocation>
        <location evidence="1">Nucleus</location>
    </subcellularLocation>
</comment>
<dbReference type="CDD" id="cd21372">
    <property type="entry name" value="cwf21_CWC21-like"/>
    <property type="match status" value="1"/>
</dbReference>
<keyword evidence="4" id="KW-0747">Spliceosome</keyword>
<feature type="region of interest" description="Disordered" evidence="7">
    <location>
        <begin position="34"/>
        <end position="58"/>
    </location>
</feature>
<dbReference type="AlphaFoldDB" id="A0A178ZA21"/>
<feature type="compositionally biased region" description="Basic and acidic residues" evidence="7">
    <location>
        <begin position="133"/>
        <end position="146"/>
    </location>
</feature>
<keyword evidence="5" id="KW-0508">mRNA splicing</keyword>
<dbReference type="Proteomes" id="UP000078343">
    <property type="component" value="Unassembled WGS sequence"/>
</dbReference>
<organism evidence="9 10">
    <name type="scientific">Fonsecaea erecta</name>
    <dbReference type="NCBI Taxonomy" id="1367422"/>
    <lineage>
        <taxon>Eukaryota</taxon>
        <taxon>Fungi</taxon>
        <taxon>Dikarya</taxon>
        <taxon>Ascomycota</taxon>
        <taxon>Pezizomycotina</taxon>
        <taxon>Eurotiomycetes</taxon>
        <taxon>Chaetothyriomycetidae</taxon>
        <taxon>Chaetothyriales</taxon>
        <taxon>Herpotrichiellaceae</taxon>
        <taxon>Fonsecaea</taxon>
    </lineage>
</organism>